<dbReference type="Gene3D" id="3.100.10.20">
    <property type="entry name" value="CRISPR-associated endonuclease Cas1, N-terminal domain"/>
    <property type="match status" value="1"/>
</dbReference>
<evidence type="ECO:0000256" key="9">
    <source>
        <dbReference type="HAMAP-Rule" id="MF_01470"/>
    </source>
</evidence>
<keyword evidence="4 9" id="KW-0378">Hydrolase</keyword>
<evidence type="ECO:0000313" key="11">
    <source>
        <dbReference type="Proteomes" id="UP000189810"/>
    </source>
</evidence>
<dbReference type="InterPro" id="IPR019858">
    <property type="entry name" value="CRISPR-assoc_Cas1_HMARI/TNEAP"/>
</dbReference>
<evidence type="ECO:0000313" key="10">
    <source>
        <dbReference type="EMBL" id="SHK15250.1"/>
    </source>
</evidence>
<comment type="similarity">
    <text evidence="9">Belongs to the CRISPR-associated endonuclease Cas1 family.</text>
</comment>
<protein>
    <recommendedName>
        <fullName evidence="9">CRISPR-associated endonuclease Cas1</fullName>
        <ecNumber evidence="9">3.1.-.-</ecNumber>
    </recommendedName>
</protein>
<name>A0A1M6Q522_9AQUI</name>
<dbReference type="STRING" id="381751.SAMN05444391_0080"/>
<organism evidence="10 11">
    <name type="scientific">Thermocrinis minervae</name>
    <dbReference type="NCBI Taxonomy" id="381751"/>
    <lineage>
        <taxon>Bacteria</taxon>
        <taxon>Pseudomonadati</taxon>
        <taxon>Aquificota</taxon>
        <taxon>Aquificia</taxon>
        <taxon>Aquificales</taxon>
        <taxon>Aquificaceae</taxon>
        <taxon>Thermocrinis</taxon>
    </lineage>
</organism>
<dbReference type="EC" id="3.1.-.-" evidence="9"/>
<dbReference type="GO" id="GO:0004520">
    <property type="term" value="F:DNA endonuclease activity"/>
    <property type="evidence" value="ECO:0007669"/>
    <property type="project" value="InterPro"/>
</dbReference>
<dbReference type="Pfam" id="PF01867">
    <property type="entry name" value="Cas_Cas1"/>
    <property type="match status" value="1"/>
</dbReference>
<dbReference type="InterPro" id="IPR042206">
    <property type="entry name" value="CRISPR-assoc_Cas1_C"/>
</dbReference>
<evidence type="ECO:0000256" key="7">
    <source>
        <dbReference type="ARBA" id="ARBA00023125"/>
    </source>
</evidence>
<dbReference type="RefSeq" id="WP_079653291.1">
    <property type="nucleotide sequence ID" value="NZ_LT670846.1"/>
</dbReference>
<comment type="subunit">
    <text evidence="9">Homodimer, forms a heterotetramer with a Cas2 homodimer.</text>
</comment>
<sequence length="316" mass="37106">MGRVYYLLSDGFLSRHENSLLFENSNARKEIPIEDVDEIFVICELSLNTKLLKFLSEKGVCLHVFSYYGYYMGSYYPRETHVSGYLLVKQAEHYLQERKRLYLAKAFVEGSIRNLSWVYSLDSQSYIQKLNDAKSIAEVMQVEGAFRKLCYEKLSQEVGLELERRTKRPPHNPLNALISFANSLVYAKVLGEIYYTHLNPTISYLHEPSTKRFSLALDVAEVFKPILSDMLIIKLLKSNKITIEHFNHDLNMTYLNPEGRRMFVKEFDNLLESTVRHRKLKRNVSHRELIRIELFKLIRHLLEEEVYAPLYYGSLV</sequence>
<dbReference type="AlphaFoldDB" id="A0A1M6Q522"/>
<feature type="binding site" evidence="9">
    <location>
        <position position="206"/>
    </location>
    <ligand>
        <name>Mn(2+)</name>
        <dbReference type="ChEBI" id="CHEBI:29035"/>
    </ligand>
</feature>
<keyword evidence="7 9" id="KW-0238">DNA-binding</keyword>
<evidence type="ECO:0000256" key="2">
    <source>
        <dbReference type="ARBA" id="ARBA00022723"/>
    </source>
</evidence>
<dbReference type="GO" id="GO:0051607">
    <property type="term" value="P:defense response to virus"/>
    <property type="evidence" value="ECO:0007669"/>
    <property type="project" value="UniProtKB-UniRule"/>
</dbReference>
<accession>A0A1M6Q522</accession>
<evidence type="ECO:0000256" key="4">
    <source>
        <dbReference type="ARBA" id="ARBA00022801"/>
    </source>
</evidence>
<evidence type="ECO:0000256" key="6">
    <source>
        <dbReference type="ARBA" id="ARBA00023118"/>
    </source>
</evidence>
<dbReference type="Gene3D" id="1.20.120.920">
    <property type="entry name" value="CRISPR-associated endonuclease Cas1, C-terminal domain"/>
    <property type="match status" value="1"/>
</dbReference>
<evidence type="ECO:0000256" key="5">
    <source>
        <dbReference type="ARBA" id="ARBA00022842"/>
    </source>
</evidence>
<dbReference type="OrthoDB" id="9803119at2"/>
<feature type="binding site" evidence="9">
    <location>
        <position position="143"/>
    </location>
    <ligand>
        <name>Mn(2+)</name>
        <dbReference type="ChEBI" id="CHEBI:29035"/>
    </ligand>
</feature>
<dbReference type="NCBIfam" id="TIGR03641">
    <property type="entry name" value="cas1_HMARI"/>
    <property type="match status" value="1"/>
</dbReference>
<dbReference type="GO" id="GO:0016787">
    <property type="term" value="F:hydrolase activity"/>
    <property type="evidence" value="ECO:0007669"/>
    <property type="project" value="UniProtKB-KW"/>
</dbReference>
<evidence type="ECO:0000256" key="8">
    <source>
        <dbReference type="ARBA" id="ARBA00023211"/>
    </source>
</evidence>
<dbReference type="GO" id="GO:0046872">
    <property type="term" value="F:metal ion binding"/>
    <property type="evidence" value="ECO:0007669"/>
    <property type="project" value="UniProtKB-UniRule"/>
</dbReference>
<gene>
    <name evidence="9" type="primary">cas1</name>
    <name evidence="10" type="ORF">SAMN05444391_0080</name>
</gene>
<dbReference type="EMBL" id="LT670846">
    <property type="protein sequence ID" value="SHK15250.1"/>
    <property type="molecule type" value="Genomic_DNA"/>
</dbReference>
<keyword evidence="1 9" id="KW-0540">Nuclease</keyword>
<dbReference type="HAMAP" id="MF_01470">
    <property type="entry name" value="Cas1"/>
    <property type="match status" value="1"/>
</dbReference>
<dbReference type="InterPro" id="IPR002729">
    <property type="entry name" value="CRISPR-assoc_Cas1"/>
</dbReference>
<dbReference type="InterPro" id="IPR042211">
    <property type="entry name" value="CRISPR-assoc_Cas1_N"/>
</dbReference>
<proteinExistence type="inferred from homology"/>
<dbReference type="GO" id="GO:0043571">
    <property type="term" value="P:maintenance of CRISPR repeat elements"/>
    <property type="evidence" value="ECO:0007669"/>
    <property type="project" value="UniProtKB-UniRule"/>
</dbReference>
<evidence type="ECO:0000256" key="3">
    <source>
        <dbReference type="ARBA" id="ARBA00022759"/>
    </source>
</evidence>
<dbReference type="NCBIfam" id="TIGR00287">
    <property type="entry name" value="cas1"/>
    <property type="match status" value="1"/>
</dbReference>
<keyword evidence="2 9" id="KW-0479">Metal-binding</keyword>
<comment type="cofactor">
    <cofactor evidence="9">
        <name>Mg(2+)</name>
        <dbReference type="ChEBI" id="CHEBI:18420"/>
    </cofactor>
    <cofactor evidence="9">
        <name>Mn(2+)</name>
        <dbReference type="ChEBI" id="CHEBI:29035"/>
    </cofactor>
</comment>
<keyword evidence="5 9" id="KW-0460">Magnesium</keyword>
<keyword evidence="3 9" id="KW-0255">Endonuclease</keyword>
<evidence type="ECO:0000256" key="1">
    <source>
        <dbReference type="ARBA" id="ARBA00022722"/>
    </source>
</evidence>
<reference evidence="10 11" key="1">
    <citation type="submission" date="2016-11" db="EMBL/GenBank/DDBJ databases">
        <authorList>
            <person name="Jaros S."/>
            <person name="Januszkiewicz K."/>
            <person name="Wedrychowicz H."/>
        </authorList>
    </citation>
    <scope>NUCLEOTIDE SEQUENCE [LARGE SCALE GENOMIC DNA]</scope>
    <source>
        <strain evidence="10 11">DSM 19557</strain>
    </source>
</reference>
<dbReference type="Proteomes" id="UP000189810">
    <property type="component" value="Chromosome I"/>
</dbReference>
<keyword evidence="6 9" id="KW-0051">Antiviral defense</keyword>
<dbReference type="GO" id="GO:0003677">
    <property type="term" value="F:DNA binding"/>
    <property type="evidence" value="ECO:0007669"/>
    <property type="project" value="UniProtKB-KW"/>
</dbReference>
<keyword evidence="11" id="KW-1185">Reference proteome</keyword>
<dbReference type="PANTHER" id="PTHR43219:SF2">
    <property type="entry name" value="CRISPR-ASSOCIATED ENDONUCLEASE CAS1"/>
    <property type="match status" value="1"/>
</dbReference>
<feature type="binding site" evidence="9">
    <location>
        <position position="221"/>
    </location>
    <ligand>
        <name>Mn(2+)</name>
        <dbReference type="ChEBI" id="CHEBI:29035"/>
    </ligand>
</feature>
<dbReference type="PANTHER" id="PTHR43219">
    <property type="entry name" value="CRISPR-ASSOCIATED ENDONUCLEASE CAS1"/>
    <property type="match status" value="1"/>
</dbReference>
<keyword evidence="8 9" id="KW-0464">Manganese</keyword>
<comment type="function">
    <text evidence="9">CRISPR (clustered regularly interspaced short palindromic repeat), is an adaptive immune system that provides protection against mobile genetic elements (viruses, transposable elements and conjugative plasmids). CRISPR clusters contain spacers, sequences complementary to antecedent mobile elements, and target invading nucleic acids. CRISPR clusters are transcribed and processed into CRISPR RNA (crRNA). Acts as a dsDNA endonuclease. Involved in the integration of spacer DNA into the CRISPR cassette.</text>
</comment>